<feature type="signal peptide" evidence="1">
    <location>
        <begin position="1"/>
        <end position="20"/>
    </location>
</feature>
<dbReference type="OrthoDB" id="9798763at2"/>
<sequence length="168" mass="18868">MLFRVFFLLTLFFSTPWTQALPLPDHAPILTVTGAIKITNQPGKAVFDAAMLARLEQKVVVTHNPWSTSARRYRGVTPQALLDAVGADGNVLRIKALNNYITEVPVSDFRRFDVVFATHVDGEIMSVRSKGPIMLVYNFDSSPTLQAEVYYGRSIWQITSIEVIQREP</sequence>
<evidence type="ECO:0000256" key="1">
    <source>
        <dbReference type="SAM" id="SignalP"/>
    </source>
</evidence>
<comment type="caution">
    <text evidence="2">The sequence shown here is derived from an EMBL/GenBank/DDBJ whole genome shotgun (WGS) entry which is preliminary data.</text>
</comment>
<dbReference type="SUPFAM" id="SSF56524">
    <property type="entry name" value="Oxidoreductase molybdopterin-binding domain"/>
    <property type="match status" value="1"/>
</dbReference>
<feature type="chain" id="PRO_5021501985" description="Oxidoreductase molybdopterin-binding domain-containing protein" evidence="1">
    <location>
        <begin position="21"/>
        <end position="168"/>
    </location>
</feature>
<reference evidence="2 3" key="1">
    <citation type="submission" date="2019-06" db="EMBL/GenBank/DDBJ databases">
        <title>A novel bacterium of genus Marinomonas, isolated from coastal sand.</title>
        <authorList>
            <person name="Huang H."/>
            <person name="Mo K."/>
            <person name="Hu Y."/>
        </authorList>
    </citation>
    <scope>NUCLEOTIDE SEQUENCE [LARGE SCALE GENOMIC DNA]</scope>
    <source>
        <strain evidence="2 3">HB171799</strain>
    </source>
</reference>
<accession>A0A501WVL4</accession>
<dbReference type="InterPro" id="IPR036374">
    <property type="entry name" value="OxRdtase_Mopterin-bd_sf"/>
</dbReference>
<evidence type="ECO:0008006" key="4">
    <source>
        <dbReference type="Google" id="ProtNLM"/>
    </source>
</evidence>
<dbReference type="EMBL" id="VFRR01000009">
    <property type="protein sequence ID" value="TPE53458.1"/>
    <property type="molecule type" value="Genomic_DNA"/>
</dbReference>
<protein>
    <recommendedName>
        <fullName evidence="4">Oxidoreductase molybdopterin-binding domain-containing protein</fullName>
    </recommendedName>
</protein>
<evidence type="ECO:0000313" key="3">
    <source>
        <dbReference type="Proteomes" id="UP000315901"/>
    </source>
</evidence>
<organism evidence="2 3">
    <name type="scientific">Maribrevibacterium harenarium</name>
    <dbReference type="NCBI Taxonomy" id="2589817"/>
    <lineage>
        <taxon>Bacteria</taxon>
        <taxon>Pseudomonadati</taxon>
        <taxon>Pseudomonadota</taxon>
        <taxon>Gammaproteobacteria</taxon>
        <taxon>Oceanospirillales</taxon>
        <taxon>Oceanospirillaceae</taxon>
        <taxon>Maribrevibacterium</taxon>
    </lineage>
</organism>
<keyword evidence="1" id="KW-0732">Signal</keyword>
<proteinExistence type="predicted"/>
<dbReference type="Proteomes" id="UP000315901">
    <property type="component" value="Unassembled WGS sequence"/>
</dbReference>
<gene>
    <name evidence="2" type="ORF">FJM67_06535</name>
</gene>
<evidence type="ECO:0000313" key="2">
    <source>
        <dbReference type="EMBL" id="TPE53458.1"/>
    </source>
</evidence>
<keyword evidence="3" id="KW-1185">Reference proteome</keyword>
<name>A0A501WVL4_9GAMM</name>
<dbReference type="AlphaFoldDB" id="A0A501WVL4"/>
<dbReference type="RefSeq" id="WP_140587988.1">
    <property type="nucleotide sequence ID" value="NZ_VFRR01000009.1"/>
</dbReference>